<evidence type="ECO:0000256" key="2">
    <source>
        <dbReference type="SAM" id="SignalP"/>
    </source>
</evidence>
<organism evidence="3 4">
    <name type="scientific">Leptospira wolffii</name>
    <dbReference type="NCBI Taxonomy" id="409998"/>
    <lineage>
        <taxon>Bacteria</taxon>
        <taxon>Pseudomonadati</taxon>
        <taxon>Spirochaetota</taxon>
        <taxon>Spirochaetia</taxon>
        <taxon>Leptospirales</taxon>
        <taxon>Leptospiraceae</taxon>
        <taxon>Leptospira</taxon>
    </lineage>
</organism>
<gene>
    <name evidence="3" type="ORF">CH371_14215</name>
</gene>
<comment type="caution">
    <text evidence="3">The sequence shown here is derived from an EMBL/GenBank/DDBJ whole genome shotgun (WGS) entry which is preliminary data.</text>
</comment>
<keyword evidence="1" id="KW-0472">Membrane</keyword>
<keyword evidence="1" id="KW-1133">Transmembrane helix</keyword>
<sequence length="277" mass="32618">MSKVLRSLFFLFFLILPSALFSADRPVSEYLDSVLEWSGHPVLQEKRIVRTLAKEYIEDLRKDTEAKLERLFADYPVKKKEHPKWIQNIRKELDALKLISAVRYELSGLEPNTVLLTEENFPETAFTFETEKGKIRYSFRNISSRPLDQWLELKLQGSFFLYSESGALLLSRERQGFPVKNLDISEIRSYFQEEKKRKNNVSLLSEDGYLLFYFPNHNLVPFYILLISKILLCFLAVAVFALYSSRFWIFLKDQTRRTHKAEISFLRKKEKLGPPPT</sequence>
<reference evidence="3 4" key="1">
    <citation type="submission" date="2017-07" db="EMBL/GenBank/DDBJ databases">
        <title>Leptospira spp. isolated from tropical soils.</title>
        <authorList>
            <person name="Thibeaux R."/>
            <person name="Iraola G."/>
            <person name="Ferres I."/>
            <person name="Bierque E."/>
            <person name="Girault D."/>
            <person name="Soupe-Gilbert M.-E."/>
            <person name="Picardeau M."/>
            <person name="Goarant C."/>
        </authorList>
    </citation>
    <scope>NUCLEOTIDE SEQUENCE [LARGE SCALE GENOMIC DNA]</scope>
    <source>
        <strain evidence="3 4">FH2-C-A2</strain>
    </source>
</reference>
<evidence type="ECO:0000313" key="3">
    <source>
        <dbReference type="EMBL" id="PJZ65080.1"/>
    </source>
</evidence>
<evidence type="ECO:0000256" key="1">
    <source>
        <dbReference type="SAM" id="Phobius"/>
    </source>
</evidence>
<protein>
    <submittedName>
        <fullName evidence="3">Uncharacterized protein</fullName>
    </submittedName>
</protein>
<evidence type="ECO:0000313" key="4">
    <source>
        <dbReference type="Proteomes" id="UP000231912"/>
    </source>
</evidence>
<feature type="chain" id="PRO_5014677105" evidence="2">
    <location>
        <begin position="23"/>
        <end position="277"/>
    </location>
</feature>
<proteinExistence type="predicted"/>
<keyword evidence="2" id="KW-0732">Signal</keyword>
<feature type="transmembrane region" description="Helical" evidence="1">
    <location>
        <begin position="222"/>
        <end position="243"/>
    </location>
</feature>
<dbReference type="Proteomes" id="UP000231912">
    <property type="component" value="Unassembled WGS sequence"/>
</dbReference>
<accession>A0A2M9Z9K2</accession>
<dbReference type="AlphaFoldDB" id="A0A2M9Z9K2"/>
<dbReference type="RefSeq" id="WP_100759497.1">
    <property type="nucleotide sequence ID" value="NZ_NPDT01000006.1"/>
</dbReference>
<feature type="signal peptide" evidence="2">
    <location>
        <begin position="1"/>
        <end position="22"/>
    </location>
</feature>
<dbReference type="EMBL" id="NPDT01000006">
    <property type="protein sequence ID" value="PJZ65080.1"/>
    <property type="molecule type" value="Genomic_DNA"/>
</dbReference>
<keyword evidence="1" id="KW-0812">Transmembrane</keyword>
<name>A0A2M9Z9K2_9LEPT</name>